<evidence type="ECO:0000313" key="7">
    <source>
        <dbReference type="Proteomes" id="UP000315234"/>
    </source>
</evidence>
<name>A0ABC9ZL65_CORST</name>
<evidence type="ECO:0000313" key="6">
    <source>
        <dbReference type="EMBL" id="GEA42872.1"/>
    </source>
</evidence>
<keyword evidence="4 5" id="KW-0472">Membrane</keyword>
<dbReference type="Gene3D" id="1.20.1080.10">
    <property type="entry name" value="Glycerol uptake facilitator protein"/>
    <property type="match status" value="1"/>
</dbReference>
<comment type="subcellular location">
    <subcellularLocation>
        <location evidence="1">Membrane</location>
        <topology evidence="1">Multi-pass membrane protein</topology>
    </subcellularLocation>
</comment>
<keyword evidence="3 5" id="KW-1133">Transmembrane helix</keyword>
<evidence type="ECO:0000256" key="5">
    <source>
        <dbReference type="SAM" id="Phobius"/>
    </source>
</evidence>
<dbReference type="PANTHER" id="PTHR30520:SF8">
    <property type="entry name" value="NITRITE TRANSPORTER NIRC"/>
    <property type="match status" value="1"/>
</dbReference>
<reference evidence="6 7" key="1">
    <citation type="submission" date="2019-06" db="EMBL/GenBank/DDBJ databases">
        <title>Draft genome sequence of Corynebacterium striatum NBRC 15291.</title>
        <authorList>
            <person name="Miura T."/>
            <person name="Furukawa M."/>
            <person name="Shimamura M."/>
            <person name="Ohyama Y."/>
            <person name="Yamazoe A."/>
            <person name="Kawasaki H."/>
        </authorList>
    </citation>
    <scope>NUCLEOTIDE SEQUENCE [LARGE SCALE GENOMIC DNA]</scope>
    <source>
        <strain evidence="6 7">NBRC 15291</strain>
    </source>
</reference>
<dbReference type="AlphaFoldDB" id="A0ABC9ZL65"/>
<evidence type="ECO:0000256" key="3">
    <source>
        <dbReference type="ARBA" id="ARBA00022989"/>
    </source>
</evidence>
<dbReference type="EMBL" id="BJLD01000001">
    <property type="protein sequence ID" value="GEA42872.1"/>
    <property type="molecule type" value="Genomic_DNA"/>
</dbReference>
<dbReference type="Proteomes" id="UP000315234">
    <property type="component" value="Unassembled WGS sequence"/>
</dbReference>
<evidence type="ECO:0000256" key="1">
    <source>
        <dbReference type="ARBA" id="ARBA00004141"/>
    </source>
</evidence>
<organism evidence="6 7">
    <name type="scientific">Corynebacterium striatum</name>
    <dbReference type="NCBI Taxonomy" id="43770"/>
    <lineage>
        <taxon>Bacteria</taxon>
        <taxon>Bacillati</taxon>
        <taxon>Actinomycetota</taxon>
        <taxon>Actinomycetes</taxon>
        <taxon>Mycobacteriales</taxon>
        <taxon>Corynebacteriaceae</taxon>
        <taxon>Corynebacterium</taxon>
    </lineage>
</organism>
<accession>A0ABC9ZL65</accession>
<dbReference type="InterPro" id="IPR000292">
    <property type="entry name" value="For/NO2_transpt"/>
</dbReference>
<feature type="transmembrane region" description="Helical" evidence="5">
    <location>
        <begin position="100"/>
        <end position="120"/>
    </location>
</feature>
<gene>
    <name evidence="6" type="ORF">Cst04h_10420</name>
</gene>
<dbReference type="InterPro" id="IPR023271">
    <property type="entry name" value="Aquaporin-like"/>
</dbReference>
<protein>
    <recommendedName>
        <fullName evidence="8">Formate/nitrite transporter family protein</fullName>
    </recommendedName>
</protein>
<dbReference type="Pfam" id="PF01226">
    <property type="entry name" value="Form_Nir_trans"/>
    <property type="match status" value="1"/>
</dbReference>
<proteinExistence type="predicted"/>
<comment type="caution">
    <text evidence="6">The sequence shown here is derived from an EMBL/GenBank/DDBJ whole genome shotgun (WGS) entry which is preliminary data.</text>
</comment>
<evidence type="ECO:0000256" key="4">
    <source>
        <dbReference type="ARBA" id="ARBA00023136"/>
    </source>
</evidence>
<evidence type="ECO:0000256" key="2">
    <source>
        <dbReference type="ARBA" id="ARBA00022692"/>
    </source>
</evidence>
<dbReference type="GO" id="GO:0016020">
    <property type="term" value="C:membrane"/>
    <property type="evidence" value="ECO:0007669"/>
    <property type="project" value="UniProtKB-SubCell"/>
</dbReference>
<evidence type="ECO:0008006" key="8">
    <source>
        <dbReference type="Google" id="ProtNLM"/>
    </source>
</evidence>
<sequence>MDSSHLLVTISEGKLTKSPQGMLVEGMAANFVVNIGIVGAVFAKEIVSKFIVIVPIIGIFVGLGLEHVIANFCLFALTFFGSDPLPAALTVGNVALNWTLVWIGNFIGGGLLIGGVYAWLNNGPEDYRD</sequence>
<keyword evidence="2 5" id="KW-0812">Transmembrane</keyword>
<feature type="transmembrane region" description="Helical" evidence="5">
    <location>
        <begin position="20"/>
        <end position="43"/>
    </location>
</feature>
<feature type="transmembrane region" description="Helical" evidence="5">
    <location>
        <begin position="50"/>
        <end position="80"/>
    </location>
</feature>
<dbReference type="PANTHER" id="PTHR30520">
    <property type="entry name" value="FORMATE TRANSPORTER-RELATED"/>
    <property type="match status" value="1"/>
</dbReference>